<name>A0A941E6R4_9BURK</name>
<accession>A0A941E6R4</accession>
<dbReference type="SUPFAM" id="SSF54427">
    <property type="entry name" value="NTF2-like"/>
    <property type="match status" value="1"/>
</dbReference>
<dbReference type="Proteomes" id="UP000678545">
    <property type="component" value="Unassembled WGS sequence"/>
</dbReference>
<evidence type="ECO:0000256" key="1">
    <source>
        <dbReference type="SAM" id="SignalP"/>
    </source>
</evidence>
<sequence>MRLNQQVKINLKTSVTRWIAASICFPLLMAPVSAATNFSSSDALGLVQKHVQAQANFDQKSLEAVTHSQYVEVSPAGEVDERAKMLGFYAPENRKQIPTVEILEPVFRELPEAKLVIAKLRYKMQVGEQSRQFSIRASYLLCKEKQDWKICSAQYTGIR</sequence>
<proteinExistence type="predicted"/>
<keyword evidence="1" id="KW-0732">Signal</keyword>
<evidence type="ECO:0000313" key="3">
    <source>
        <dbReference type="EMBL" id="MBR7801584.1"/>
    </source>
</evidence>
<dbReference type="Pfam" id="PF14534">
    <property type="entry name" value="DUF4440"/>
    <property type="match status" value="1"/>
</dbReference>
<dbReference type="InterPro" id="IPR027843">
    <property type="entry name" value="DUF4440"/>
</dbReference>
<dbReference type="RefSeq" id="WP_212676700.1">
    <property type="nucleotide sequence ID" value="NZ_JAGSPJ010000007.1"/>
</dbReference>
<dbReference type="EMBL" id="JAGSPJ010000007">
    <property type="protein sequence ID" value="MBR7801584.1"/>
    <property type="molecule type" value="Genomic_DNA"/>
</dbReference>
<dbReference type="InterPro" id="IPR032710">
    <property type="entry name" value="NTF2-like_dom_sf"/>
</dbReference>
<dbReference type="Gene3D" id="3.10.450.50">
    <property type="match status" value="1"/>
</dbReference>
<feature type="domain" description="DUF4440" evidence="2">
    <location>
        <begin position="46"/>
        <end position="150"/>
    </location>
</feature>
<evidence type="ECO:0000313" key="4">
    <source>
        <dbReference type="Proteomes" id="UP000678545"/>
    </source>
</evidence>
<protein>
    <submittedName>
        <fullName evidence="3">Nuclear transport factor 2 family protein</fullName>
    </submittedName>
</protein>
<feature type="signal peptide" evidence="1">
    <location>
        <begin position="1"/>
        <end position="34"/>
    </location>
</feature>
<feature type="chain" id="PRO_5036944419" evidence="1">
    <location>
        <begin position="35"/>
        <end position="159"/>
    </location>
</feature>
<dbReference type="AlphaFoldDB" id="A0A941E6R4"/>
<organism evidence="3 4">
    <name type="scientific">Undibacterium fentianense</name>
    <dbReference type="NCBI Taxonomy" id="2828728"/>
    <lineage>
        <taxon>Bacteria</taxon>
        <taxon>Pseudomonadati</taxon>
        <taxon>Pseudomonadota</taxon>
        <taxon>Betaproteobacteria</taxon>
        <taxon>Burkholderiales</taxon>
        <taxon>Oxalobacteraceae</taxon>
        <taxon>Undibacterium</taxon>
    </lineage>
</organism>
<gene>
    <name evidence="3" type="ORF">KDM90_16350</name>
</gene>
<reference evidence="3" key="1">
    <citation type="submission" date="2021-04" db="EMBL/GenBank/DDBJ databases">
        <title>novel species isolated from subtropical streams in China.</title>
        <authorList>
            <person name="Lu H."/>
        </authorList>
    </citation>
    <scope>NUCLEOTIDE SEQUENCE</scope>
    <source>
        <strain evidence="3">FT137W</strain>
    </source>
</reference>
<evidence type="ECO:0000259" key="2">
    <source>
        <dbReference type="Pfam" id="PF14534"/>
    </source>
</evidence>
<keyword evidence="4" id="KW-1185">Reference proteome</keyword>
<comment type="caution">
    <text evidence="3">The sequence shown here is derived from an EMBL/GenBank/DDBJ whole genome shotgun (WGS) entry which is preliminary data.</text>
</comment>